<feature type="signal peptide" evidence="1">
    <location>
        <begin position="1"/>
        <end position="16"/>
    </location>
</feature>
<dbReference type="RefSeq" id="WP_100425510.1">
    <property type="nucleotide sequence ID" value="NZ_PGEX01000001.1"/>
</dbReference>
<evidence type="ECO:0000313" key="3">
    <source>
        <dbReference type="Proteomes" id="UP000231134"/>
    </source>
</evidence>
<sequence>MKFLALPLFCAAWAFAILPNENLSQGKMAYVDGNDSSAYLTDGSLTNWKYKESKNVALHIGEGPSKVFVSWELYSFGGIDWADFALACPHTKTLLTDFAILTSANSTTGFDGDWDTAYVVTQNQVLARGVAVDFEGKSWIRLVSDDNAGQFLEVEVFDISNGQNDTWFFMGTSISAMGIKQQDSDTTKTTAMLIHEQFPDFTPAMLRGGVSCINTTDIVNHLPEYLEAVGNVNFWAIEMGTNDGWGGGTWNLSTYVQNLQTIIDAAKAYGISVVLARTLATDSSKAGWQIAPEFLAAEDSLIQVNGLYQGPDFYAFFKEHPEYLASDGVHPNGETGGGAAMHRLWAEAIAPIYADTTSAIYSHRKRASSASPSLVKVIVNGGSVEIRTPKGSSVQNFDAKGRIAH</sequence>
<dbReference type="OrthoDB" id="9805896at2"/>
<evidence type="ECO:0000256" key="1">
    <source>
        <dbReference type="SAM" id="SignalP"/>
    </source>
</evidence>
<dbReference type="Proteomes" id="UP000231134">
    <property type="component" value="Unassembled WGS sequence"/>
</dbReference>
<dbReference type="Gene3D" id="3.40.50.1110">
    <property type="entry name" value="SGNH hydrolase"/>
    <property type="match status" value="1"/>
</dbReference>
<keyword evidence="3" id="KW-1185">Reference proteome</keyword>
<proteinExistence type="predicted"/>
<feature type="chain" id="PRO_5014941948" evidence="1">
    <location>
        <begin position="17"/>
        <end position="405"/>
    </location>
</feature>
<evidence type="ECO:0000313" key="2">
    <source>
        <dbReference type="EMBL" id="PJJ41550.1"/>
    </source>
</evidence>
<dbReference type="SUPFAM" id="SSF52266">
    <property type="entry name" value="SGNH hydrolase"/>
    <property type="match status" value="1"/>
</dbReference>
<dbReference type="InterPro" id="IPR036514">
    <property type="entry name" value="SGNH_hydro_sf"/>
</dbReference>
<reference evidence="2 3" key="1">
    <citation type="submission" date="2017-11" db="EMBL/GenBank/DDBJ databases">
        <title>Animal gut microbial communities from fecal samples from Wisconsin, USA.</title>
        <authorList>
            <person name="Neumann A."/>
        </authorList>
    </citation>
    <scope>NUCLEOTIDE SEQUENCE [LARGE SCALE GENOMIC DNA]</scope>
    <source>
        <strain evidence="2 3">UWS3</strain>
    </source>
</reference>
<gene>
    <name evidence="2" type="ORF">BGX16_1528</name>
</gene>
<dbReference type="CDD" id="cd00229">
    <property type="entry name" value="SGNH_hydrolase"/>
    <property type="match status" value="1"/>
</dbReference>
<protein>
    <submittedName>
        <fullName evidence="2">Lysophospholipase L1-like esterase</fullName>
    </submittedName>
</protein>
<dbReference type="EMBL" id="PGEX01000001">
    <property type="protein sequence ID" value="PJJ41550.1"/>
    <property type="molecule type" value="Genomic_DNA"/>
</dbReference>
<dbReference type="GO" id="GO:0016788">
    <property type="term" value="F:hydrolase activity, acting on ester bonds"/>
    <property type="evidence" value="ECO:0007669"/>
    <property type="project" value="UniProtKB-ARBA"/>
</dbReference>
<accession>A0A2M9A751</accession>
<dbReference type="AlphaFoldDB" id="A0A2M9A751"/>
<name>A0A2M9A751_9BACT</name>
<comment type="caution">
    <text evidence="2">The sequence shown here is derived from an EMBL/GenBank/DDBJ whole genome shotgun (WGS) entry which is preliminary data.</text>
</comment>
<organism evidence="2 3">
    <name type="scientific">Hallerella succinigenes</name>
    <dbReference type="NCBI Taxonomy" id="1896222"/>
    <lineage>
        <taxon>Bacteria</taxon>
        <taxon>Pseudomonadati</taxon>
        <taxon>Fibrobacterota</taxon>
        <taxon>Fibrobacteria</taxon>
        <taxon>Fibrobacterales</taxon>
        <taxon>Fibrobacteraceae</taxon>
        <taxon>Hallerella</taxon>
    </lineage>
</organism>
<keyword evidence="1" id="KW-0732">Signal</keyword>